<dbReference type="PANTHER" id="PTHR12697:SF5">
    <property type="entry name" value="DEOXYHYPUSINE HYDROXYLASE"/>
    <property type="match status" value="1"/>
</dbReference>
<dbReference type="SUPFAM" id="SSF48371">
    <property type="entry name" value="ARM repeat"/>
    <property type="match status" value="1"/>
</dbReference>
<proteinExistence type="predicted"/>
<dbReference type="Pfam" id="PF13646">
    <property type="entry name" value="HEAT_2"/>
    <property type="match status" value="2"/>
</dbReference>
<dbReference type="Proteomes" id="UP000230821">
    <property type="component" value="Unassembled WGS sequence"/>
</dbReference>
<dbReference type="Pfam" id="PF03130">
    <property type="entry name" value="HEAT_PBS"/>
    <property type="match status" value="1"/>
</dbReference>
<comment type="caution">
    <text evidence="1">The sequence shown here is derived from an EMBL/GenBank/DDBJ whole genome shotgun (WGS) entry which is preliminary data.</text>
</comment>
<dbReference type="EMBL" id="PDSK01000104">
    <property type="protein sequence ID" value="PIE33053.1"/>
    <property type="molecule type" value="Genomic_DNA"/>
</dbReference>
<dbReference type="InterPro" id="IPR011989">
    <property type="entry name" value="ARM-like"/>
</dbReference>
<dbReference type="InterPro" id="IPR016024">
    <property type="entry name" value="ARM-type_fold"/>
</dbReference>
<reference evidence="1 2" key="1">
    <citation type="submission" date="2017-10" db="EMBL/GenBank/DDBJ databases">
        <title>Novel microbial diversity and functional potential in the marine mammal oral microbiome.</title>
        <authorList>
            <person name="Dudek N.K."/>
            <person name="Sun C.L."/>
            <person name="Burstein D."/>
            <person name="Kantor R.S."/>
            <person name="Aliaga Goltsman D.S."/>
            <person name="Bik E.M."/>
            <person name="Thomas B.C."/>
            <person name="Banfield J.F."/>
            <person name="Relman D.A."/>
        </authorList>
    </citation>
    <scope>NUCLEOTIDE SEQUENCE [LARGE SCALE GENOMIC DNA]</scope>
    <source>
        <strain evidence="1">DOLJORAL78_47_16</strain>
    </source>
</reference>
<evidence type="ECO:0000313" key="1">
    <source>
        <dbReference type="EMBL" id="PIE33053.1"/>
    </source>
</evidence>
<evidence type="ECO:0000313" key="2">
    <source>
        <dbReference type="Proteomes" id="UP000230821"/>
    </source>
</evidence>
<dbReference type="AlphaFoldDB" id="A0A2G6KBK3"/>
<sequence>MDNHMDVLLQHLKDPDPDTRRQGISELERVAVGAGRQDAIRQLIPLLGDPEVPVRDAAENALLSFGGRDVVSELVPRLSDPSTTIVNYTVEILSKIGDAAIENILPLLESRDHDIRKFGCDILGNLRYADSLYELIDLLNDPHVNVAIAAGEALGKIGNAEAVPYLIQALRHPDTWMKCIATEALGKIGDQRAVDPFIGLSMYEDPIVLYTVIKAMGNFQDQRVLPYILTILHSNPVFAPSAAQAIESLVNIQGEHIYQEVKTVGVGEHFLRLLSHDNKDILRSAVTIVGHLHMAEAVEPLKTLLFHMLEQQADENLRRDVVTAFGMTVRESPQLQELHGESVVERLSETIQHKDRTLQMAAIDTLCTMVPYLASVSKAVPMLQELMATTTDEGLRASLHKALPLLEAR</sequence>
<protein>
    <recommendedName>
        <fullName evidence="3">HEAT repeat domain-containing protein</fullName>
    </recommendedName>
</protein>
<dbReference type="Gene3D" id="1.25.10.10">
    <property type="entry name" value="Leucine-rich Repeat Variant"/>
    <property type="match status" value="3"/>
</dbReference>
<dbReference type="GO" id="GO:0016491">
    <property type="term" value="F:oxidoreductase activity"/>
    <property type="evidence" value="ECO:0007669"/>
    <property type="project" value="TreeGrafter"/>
</dbReference>
<dbReference type="PANTHER" id="PTHR12697">
    <property type="entry name" value="PBS LYASE HEAT-LIKE PROTEIN"/>
    <property type="match status" value="1"/>
</dbReference>
<organism evidence="1 2">
    <name type="scientific">candidate division KSB3 bacterium</name>
    <dbReference type="NCBI Taxonomy" id="2044937"/>
    <lineage>
        <taxon>Bacteria</taxon>
        <taxon>candidate division KSB3</taxon>
    </lineage>
</organism>
<dbReference type="InterPro" id="IPR004155">
    <property type="entry name" value="PBS_lyase_HEAT"/>
</dbReference>
<accession>A0A2G6KBK3</accession>
<name>A0A2G6KBK3_9BACT</name>
<evidence type="ECO:0008006" key="3">
    <source>
        <dbReference type="Google" id="ProtNLM"/>
    </source>
</evidence>
<dbReference type="SMART" id="SM00567">
    <property type="entry name" value="EZ_HEAT"/>
    <property type="match status" value="4"/>
</dbReference>
<gene>
    <name evidence="1" type="ORF">CSA56_13460</name>
</gene>